<protein>
    <recommendedName>
        <fullName evidence="2">Universal stress protein</fullName>
    </recommendedName>
</protein>
<dbReference type="InterPro" id="IPR014729">
    <property type="entry name" value="Rossmann-like_a/b/a_fold"/>
</dbReference>
<dbReference type="PIRSF" id="PIRSF006276">
    <property type="entry name" value="UspA"/>
    <property type="match status" value="1"/>
</dbReference>
<evidence type="ECO:0000259" key="3">
    <source>
        <dbReference type="Pfam" id="PF00582"/>
    </source>
</evidence>
<dbReference type="GO" id="GO:0005737">
    <property type="term" value="C:cytoplasm"/>
    <property type="evidence" value="ECO:0007669"/>
    <property type="project" value="UniProtKB-SubCell"/>
</dbReference>
<name>A0A7D4Q2V8_9SPHI</name>
<dbReference type="Pfam" id="PF00582">
    <property type="entry name" value="Usp"/>
    <property type="match status" value="1"/>
</dbReference>
<dbReference type="PANTHER" id="PTHR46268:SF6">
    <property type="entry name" value="UNIVERSAL STRESS PROTEIN UP12"/>
    <property type="match status" value="1"/>
</dbReference>
<dbReference type="Proteomes" id="UP000505355">
    <property type="component" value="Chromosome"/>
</dbReference>
<evidence type="ECO:0000313" key="4">
    <source>
        <dbReference type="EMBL" id="QKJ31666.1"/>
    </source>
</evidence>
<dbReference type="AlphaFoldDB" id="A0A7D4Q2V8"/>
<gene>
    <name evidence="4" type="ORF">HQ865_18485</name>
</gene>
<dbReference type="RefSeq" id="WP_173416325.1">
    <property type="nucleotide sequence ID" value="NZ_CP054139.1"/>
</dbReference>
<dbReference type="EMBL" id="CP054139">
    <property type="protein sequence ID" value="QKJ31666.1"/>
    <property type="molecule type" value="Genomic_DNA"/>
</dbReference>
<keyword evidence="2" id="KW-0963">Cytoplasm</keyword>
<dbReference type="InterPro" id="IPR006015">
    <property type="entry name" value="Universal_stress_UspA"/>
</dbReference>
<dbReference type="KEGG" id="mmab:HQ865_18485"/>
<proteinExistence type="inferred from homology"/>
<dbReference type="InterPro" id="IPR006016">
    <property type="entry name" value="UspA"/>
</dbReference>
<dbReference type="CDD" id="cd00293">
    <property type="entry name" value="USP-like"/>
    <property type="match status" value="1"/>
</dbReference>
<sequence length="157" mass="17426">MKKILIGIDDSKFAEHAVEYGFNLAHQLNADIGLVHIMEPITAPMPVVDTTMGIPFDNGTDMITPELYHMQDERAKNMIADAVKKYGHDKMSISNFTEYGDTADGIIKCAKDFGADMIVIGTHSRTGLDRFLMGSVAEHVIRHSEIPVLVVPMKHEE</sequence>
<dbReference type="Gene3D" id="3.40.50.620">
    <property type="entry name" value="HUPs"/>
    <property type="match status" value="1"/>
</dbReference>
<accession>A0A7D4Q2V8</accession>
<evidence type="ECO:0000313" key="5">
    <source>
        <dbReference type="Proteomes" id="UP000505355"/>
    </source>
</evidence>
<dbReference type="SUPFAM" id="SSF52402">
    <property type="entry name" value="Adenine nucleotide alpha hydrolases-like"/>
    <property type="match status" value="1"/>
</dbReference>
<keyword evidence="5" id="KW-1185">Reference proteome</keyword>
<evidence type="ECO:0000256" key="2">
    <source>
        <dbReference type="PIRNR" id="PIRNR006276"/>
    </source>
</evidence>
<comment type="similarity">
    <text evidence="1 2">Belongs to the universal stress protein A family.</text>
</comment>
<dbReference type="PRINTS" id="PR01438">
    <property type="entry name" value="UNVRSLSTRESS"/>
</dbReference>
<feature type="domain" description="UspA" evidence="3">
    <location>
        <begin position="1"/>
        <end position="152"/>
    </location>
</feature>
<reference evidence="4 5" key="1">
    <citation type="submission" date="2020-05" db="EMBL/GenBank/DDBJ databases">
        <title>Mucilaginibacter mali sp. nov.</title>
        <authorList>
            <person name="Kim H.S."/>
            <person name="Lee K.C."/>
            <person name="Suh M.K."/>
            <person name="Kim J.-S."/>
            <person name="Han K.-I."/>
            <person name="Eom M.K."/>
            <person name="Shin Y.K."/>
            <person name="Lee J.-S."/>
        </authorList>
    </citation>
    <scope>NUCLEOTIDE SEQUENCE [LARGE SCALE GENOMIC DNA]</scope>
    <source>
        <strain evidence="4 5">G2-14</strain>
    </source>
</reference>
<evidence type="ECO:0000256" key="1">
    <source>
        <dbReference type="ARBA" id="ARBA00008791"/>
    </source>
</evidence>
<comment type="subcellular location">
    <subcellularLocation>
        <location evidence="2">Cytoplasm</location>
    </subcellularLocation>
</comment>
<dbReference type="PANTHER" id="PTHR46268">
    <property type="entry name" value="STRESS RESPONSE PROTEIN NHAX"/>
    <property type="match status" value="1"/>
</dbReference>
<organism evidence="4 5">
    <name type="scientific">Mucilaginibacter mali</name>
    <dbReference type="NCBI Taxonomy" id="2740462"/>
    <lineage>
        <taxon>Bacteria</taxon>
        <taxon>Pseudomonadati</taxon>
        <taxon>Bacteroidota</taxon>
        <taxon>Sphingobacteriia</taxon>
        <taxon>Sphingobacteriales</taxon>
        <taxon>Sphingobacteriaceae</taxon>
        <taxon>Mucilaginibacter</taxon>
    </lineage>
</organism>